<reference evidence="1" key="1">
    <citation type="submission" date="2021-01" db="EMBL/GenBank/DDBJ databases">
        <authorList>
            <person name="Corre E."/>
            <person name="Pelletier E."/>
            <person name="Niang G."/>
            <person name="Scheremetjew M."/>
            <person name="Finn R."/>
            <person name="Kale V."/>
            <person name="Holt S."/>
            <person name="Cochrane G."/>
            <person name="Meng A."/>
            <person name="Brown T."/>
            <person name="Cohen L."/>
        </authorList>
    </citation>
    <scope>NUCLEOTIDE SEQUENCE</scope>
    <source>
        <strain evidence="1">OF101</strain>
    </source>
</reference>
<name>A0A7S1RDI8_ALECA</name>
<dbReference type="EMBL" id="HBGE01066689">
    <property type="protein sequence ID" value="CAD9163280.1"/>
    <property type="molecule type" value="Transcribed_RNA"/>
</dbReference>
<dbReference type="AlphaFoldDB" id="A0A7S1RDI8"/>
<evidence type="ECO:0000313" key="1">
    <source>
        <dbReference type="EMBL" id="CAD9163280.1"/>
    </source>
</evidence>
<evidence type="ECO:0008006" key="2">
    <source>
        <dbReference type="Google" id="ProtNLM"/>
    </source>
</evidence>
<organism evidence="1">
    <name type="scientific">Alexandrium catenella</name>
    <name type="common">Red tide dinoflagellate</name>
    <name type="synonym">Gonyaulax catenella</name>
    <dbReference type="NCBI Taxonomy" id="2925"/>
    <lineage>
        <taxon>Eukaryota</taxon>
        <taxon>Sar</taxon>
        <taxon>Alveolata</taxon>
        <taxon>Dinophyceae</taxon>
        <taxon>Gonyaulacales</taxon>
        <taxon>Pyrocystaceae</taxon>
        <taxon>Alexandrium</taxon>
    </lineage>
</organism>
<sequence length="325" mass="36552">MTPQHRLEYFRDGFTIIEGALPAPLLRELRRTMKAELGGDNSIWSHYWAYDSDALADFYIYSPLGSIAAQVFETPGTPTAAEKPSAYLWRDFLYFRDVESTLTGVHVDIEDCDKSALPPNATLTNRPRIWVPLDDDVWVPVFTNFSKLFHSLQNDSVRERCLRGELDHMEGYFKPEVSGPWFGFKDLETCLEHLMPRRKLRLGDVALHVPCLRHQSSPEERNSTILILFPTYASASSPRRRVEGALRSCGGAHEPGATIRDDPSCFLQAWPPEARPEPGSTRAFPIAGSLVGQLNCTLRTPSGHGTNPTFCHRQGENVWPNAEIA</sequence>
<proteinExistence type="predicted"/>
<accession>A0A7S1RDI8</accession>
<dbReference type="SUPFAM" id="SSF51197">
    <property type="entry name" value="Clavaminate synthase-like"/>
    <property type="match status" value="1"/>
</dbReference>
<protein>
    <recommendedName>
        <fullName evidence="2">Phytanoyl-CoA dioxygenase</fullName>
    </recommendedName>
</protein>
<dbReference type="Gene3D" id="2.60.120.620">
    <property type="entry name" value="q2cbj1_9rhob like domain"/>
    <property type="match status" value="1"/>
</dbReference>
<gene>
    <name evidence="1" type="ORF">ACAT0790_LOCUS40045</name>
</gene>